<sequence>MMPCLQQQDDLPSNVHRQRNIAPLLSDSTNRSSNGNLGPQQGRHPRMSAGLAFLVRASPSAASHTLFPNKTHQRRSIQRDPPSSRSTHQALSKTA</sequence>
<evidence type="ECO:0000256" key="1">
    <source>
        <dbReference type="SAM" id="MobiDB-lite"/>
    </source>
</evidence>
<proteinExistence type="predicted"/>
<organism evidence="2 3">
    <name type="scientific">Colletotrichum kahawae</name>
    <name type="common">Coffee berry disease fungus</name>
    <dbReference type="NCBI Taxonomy" id="34407"/>
    <lineage>
        <taxon>Eukaryota</taxon>
        <taxon>Fungi</taxon>
        <taxon>Dikarya</taxon>
        <taxon>Ascomycota</taxon>
        <taxon>Pezizomycotina</taxon>
        <taxon>Sordariomycetes</taxon>
        <taxon>Hypocreomycetidae</taxon>
        <taxon>Glomerellales</taxon>
        <taxon>Glomerellaceae</taxon>
        <taxon>Colletotrichum</taxon>
        <taxon>Colletotrichum gloeosporioides species complex</taxon>
    </lineage>
</organism>
<accession>A0AAE0CY39</accession>
<reference evidence="2" key="1">
    <citation type="submission" date="2023-02" db="EMBL/GenBank/DDBJ databases">
        <title>Colletotrichum kahawae CIFC_Que2 genome sequencing and assembly.</title>
        <authorList>
            <person name="Baroncelli R."/>
        </authorList>
    </citation>
    <scope>NUCLEOTIDE SEQUENCE</scope>
    <source>
        <strain evidence="2">CIFC_Que2</strain>
    </source>
</reference>
<comment type="caution">
    <text evidence="2">The sequence shown here is derived from an EMBL/GenBank/DDBJ whole genome shotgun (WGS) entry which is preliminary data.</text>
</comment>
<dbReference type="Proteomes" id="UP001281614">
    <property type="component" value="Unassembled WGS sequence"/>
</dbReference>
<feature type="compositionally biased region" description="Polar residues" evidence="1">
    <location>
        <begin position="1"/>
        <end position="11"/>
    </location>
</feature>
<dbReference type="EMBL" id="VYYT01000677">
    <property type="protein sequence ID" value="KAK2730307.1"/>
    <property type="molecule type" value="Genomic_DNA"/>
</dbReference>
<keyword evidence="3" id="KW-1185">Reference proteome</keyword>
<protein>
    <submittedName>
        <fullName evidence="2">Uncharacterized protein</fullName>
    </submittedName>
</protein>
<name>A0AAE0CY39_COLKA</name>
<dbReference type="AlphaFoldDB" id="A0AAE0CY39"/>
<feature type="region of interest" description="Disordered" evidence="1">
    <location>
        <begin position="62"/>
        <end position="95"/>
    </location>
</feature>
<evidence type="ECO:0000313" key="2">
    <source>
        <dbReference type="EMBL" id="KAK2730307.1"/>
    </source>
</evidence>
<feature type="region of interest" description="Disordered" evidence="1">
    <location>
        <begin position="1"/>
        <end position="47"/>
    </location>
</feature>
<gene>
    <name evidence="2" type="ORF">CKAH01_09554</name>
</gene>
<feature type="compositionally biased region" description="Polar residues" evidence="1">
    <location>
        <begin position="26"/>
        <end position="39"/>
    </location>
</feature>
<feature type="compositionally biased region" description="Polar residues" evidence="1">
    <location>
        <begin position="81"/>
        <end position="95"/>
    </location>
</feature>
<evidence type="ECO:0000313" key="3">
    <source>
        <dbReference type="Proteomes" id="UP001281614"/>
    </source>
</evidence>